<comment type="caution">
    <text evidence="4">The sequence shown here is derived from an EMBL/GenBank/DDBJ whole genome shotgun (WGS) entry which is preliminary data.</text>
</comment>
<feature type="transmembrane region" description="Helical" evidence="2">
    <location>
        <begin position="7"/>
        <end position="24"/>
    </location>
</feature>
<name>A0AAE4SJE5_9ENTR</name>
<dbReference type="EC" id="1.-.-.-" evidence="4"/>
<dbReference type="InterPro" id="IPR006076">
    <property type="entry name" value="FAD-dep_OxRdtase"/>
</dbReference>
<evidence type="ECO:0000313" key="4">
    <source>
        <dbReference type="EMBL" id="MDV0614450.1"/>
    </source>
</evidence>
<keyword evidence="2" id="KW-0472">Membrane</keyword>
<proteinExistence type="predicted"/>
<keyword evidence="1 4" id="KW-0560">Oxidoreductase</keyword>
<dbReference type="Gene3D" id="3.30.9.10">
    <property type="entry name" value="D-Amino Acid Oxidase, subunit A, domain 2"/>
    <property type="match status" value="1"/>
</dbReference>
<feature type="domain" description="FAD dependent oxidoreductase" evidence="3">
    <location>
        <begin position="6"/>
        <end position="344"/>
    </location>
</feature>
<accession>A0AAE4SJE5</accession>
<reference evidence="4" key="1">
    <citation type="submission" date="2023-10" db="EMBL/GenBank/DDBJ databases">
        <title>Surveillance and assessment of the effects of hospital wastewater treatment on clearance of pathogenic bacterial and antimicrobial resistance genes.</title>
        <authorList>
            <person name="Wu Y."/>
        </authorList>
    </citation>
    <scope>NUCLEOTIDE SEQUENCE</scope>
    <source>
        <strain evidence="4">23-M-SY-8</strain>
    </source>
</reference>
<evidence type="ECO:0000313" key="5">
    <source>
        <dbReference type="Proteomes" id="UP001187239"/>
    </source>
</evidence>
<evidence type="ECO:0000256" key="2">
    <source>
        <dbReference type="SAM" id="Phobius"/>
    </source>
</evidence>
<dbReference type="Gene3D" id="3.50.50.60">
    <property type="entry name" value="FAD/NAD(P)-binding domain"/>
    <property type="match status" value="1"/>
</dbReference>
<dbReference type="Pfam" id="PF01266">
    <property type="entry name" value="DAO"/>
    <property type="match status" value="1"/>
</dbReference>
<evidence type="ECO:0000259" key="3">
    <source>
        <dbReference type="Pfam" id="PF01266"/>
    </source>
</evidence>
<dbReference type="SUPFAM" id="SSF54373">
    <property type="entry name" value="FAD-linked reductases, C-terminal domain"/>
    <property type="match status" value="1"/>
</dbReference>
<dbReference type="AlphaFoldDB" id="A0AAE4SJE5"/>
<dbReference type="EMBL" id="JAWHXQ010000035">
    <property type="protein sequence ID" value="MDV0614450.1"/>
    <property type="molecule type" value="Genomic_DNA"/>
</dbReference>
<dbReference type="Proteomes" id="UP001187239">
    <property type="component" value="Unassembled WGS sequence"/>
</dbReference>
<dbReference type="GO" id="GO:0005737">
    <property type="term" value="C:cytoplasm"/>
    <property type="evidence" value="ECO:0007669"/>
    <property type="project" value="TreeGrafter"/>
</dbReference>
<dbReference type="PANTHER" id="PTHR13847">
    <property type="entry name" value="SARCOSINE DEHYDROGENASE-RELATED"/>
    <property type="match status" value="1"/>
</dbReference>
<dbReference type="InterPro" id="IPR036188">
    <property type="entry name" value="FAD/NAD-bd_sf"/>
</dbReference>
<organism evidence="4 5">
    <name type="scientific">Klebsiella quasipneumoniae subsp. similipneumoniae</name>
    <dbReference type="NCBI Taxonomy" id="1463164"/>
    <lineage>
        <taxon>Bacteria</taxon>
        <taxon>Pseudomonadati</taxon>
        <taxon>Pseudomonadota</taxon>
        <taxon>Gammaproteobacteria</taxon>
        <taxon>Enterobacterales</taxon>
        <taxon>Enterobacteriaceae</taxon>
        <taxon>Klebsiella/Raoultella group</taxon>
        <taxon>Klebsiella</taxon>
        <taxon>Klebsiella pneumoniae complex</taxon>
    </lineage>
</organism>
<dbReference type="SUPFAM" id="SSF51905">
    <property type="entry name" value="FAD/NAD(P)-binding domain"/>
    <property type="match status" value="1"/>
</dbReference>
<evidence type="ECO:0000256" key="1">
    <source>
        <dbReference type="ARBA" id="ARBA00023002"/>
    </source>
</evidence>
<protein>
    <submittedName>
        <fullName evidence="4">FAD-dependent oxidoreductase</fullName>
        <ecNumber evidence="4">1.-.-.-</ecNumber>
    </submittedName>
</protein>
<gene>
    <name evidence="4" type="ORF">RZO73_28590</name>
</gene>
<dbReference type="GO" id="GO:0016491">
    <property type="term" value="F:oxidoreductase activity"/>
    <property type="evidence" value="ECO:0007669"/>
    <property type="project" value="UniProtKB-KW"/>
</dbReference>
<keyword evidence="2" id="KW-0812">Transmembrane</keyword>
<dbReference type="RefSeq" id="WP_040088258.1">
    <property type="nucleotide sequence ID" value="NZ_JAWHXQ010000035.1"/>
</dbReference>
<sequence length="375" mass="40322">MQREYDLIVVGAGMTGAAIAWGLSKLPLRVLMLDAEDTDLRAAKANFGLVWSAGKGLGDPAYQRLSVEAVSQWPAFARELEDESGLTLNYENNGGLEFCLSEEEFSNFSREMSEWIAQMPELSHPVQMLRRSELNARFPDIRLGKDVVGACFGPTDGHVNPLRLLSALHKAFLLRGGFIQNNSRVRQISSLADGGFEVITEHASFRSGQVLLAAGLGNVTLAPMVGLEAPVAPLRGQLLVTERLASFLPLPSGEIRQTAEGTVMIGATHEDVGFDLSTTTAGATRMAARAIKTLPALSGAKIVRQWSALRIMTPDGSPVYASSVTCPGAHLAVCHSGVTLASFHASQYARILASGDTYPDSLSPFHYGRFHVQEA</sequence>
<keyword evidence="2" id="KW-1133">Transmembrane helix</keyword>